<proteinExistence type="predicted"/>
<sequence>MTTPFTRENRYIVIKRSDVAAYHDDTKKLLDALPQLDVVVVEADWPEYEPTWRAIEERVNAEKSIGDAVRGKLVSLADSRIAWMEAELTKVRKESALNAHAYTGLLLKFQRINSALESAEKSLIEAIDALELHAEYQQAPQEAHKIPINRAALVLDDVDSVLTSVQKALKEPT</sequence>
<evidence type="ECO:0000313" key="2">
    <source>
        <dbReference type="Proteomes" id="UP001302257"/>
    </source>
</evidence>
<protein>
    <recommendedName>
        <fullName evidence="3">Ead/Ea22-like family protein</fullName>
    </recommendedName>
</protein>
<evidence type="ECO:0008006" key="3">
    <source>
        <dbReference type="Google" id="ProtNLM"/>
    </source>
</evidence>
<dbReference type="Proteomes" id="UP001302257">
    <property type="component" value="Chromosome"/>
</dbReference>
<reference evidence="1 2" key="1">
    <citation type="submission" date="2023-08" db="EMBL/GenBank/DDBJ databases">
        <title>Rhodoferax potami sp. nov. and Rhodoferax mekongensis sp. nov., isolated from the Mekong River in Thailand.</title>
        <authorList>
            <person name="Kitikhun S."/>
            <person name="Charoenyingcharoen P."/>
            <person name="Siriarchawattana P."/>
            <person name="Likhitrattanapisal S."/>
            <person name="Nilsakha T."/>
            <person name="Chanpet A."/>
            <person name="Rattanawaree P."/>
            <person name="Ingsriswang S."/>
        </authorList>
    </citation>
    <scope>NUCLEOTIDE SEQUENCE [LARGE SCALE GENOMIC DNA]</scope>
    <source>
        <strain evidence="1 2">TBRC 17307</strain>
    </source>
</reference>
<accession>A0ABZ0B2Q7</accession>
<dbReference type="EMBL" id="CP132507">
    <property type="protein sequence ID" value="WNO05995.1"/>
    <property type="molecule type" value="Genomic_DNA"/>
</dbReference>
<gene>
    <name evidence="1" type="ORF">RAN89_06085</name>
</gene>
<name>A0ABZ0B2Q7_9BURK</name>
<organism evidence="1 2">
    <name type="scientific">Rhodoferax mekongensis</name>
    <dbReference type="NCBI Taxonomy" id="3068341"/>
    <lineage>
        <taxon>Bacteria</taxon>
        <taxon>Pseudomonadati</taxon>
        <taxon>Pseudomonadota</taxon>
        <taxon>Betaproteobacteria</taxon>
        <taxon>Burkholderiales</taxon>
        <taxon>Comamonadaceae</taxon>
        <taxon>Rhodoferax</taxon>
    </lineage>
</organism>
<dbReference type="RefSeq" id="WP_313868717.1">
    <property type="nucleotide sequence ID" value="NZ_CP132507.1"/>
</dbReference>
<keyword evidence="2" id="KW-1185">Reference proteome</keyword>
<evidence type="ECO:0000313" key="1">
    <source>
        <dbReference type="EMBL" id="WNO05995.1"/>
    </source>
</evidence>